<dbReference type="PANTHER" id="PTHR11014:SF63">
    <property type="entry name" value="METALLOPEPTIDASE, PUTATIVE (AFU_ORTHOLOGUE AFUA_6G09600)-RELATED"/>
    <property type="match status" value="1"/>
</dbReference>
<dbReference type="RefSeq" id="WP_198570334.1">
    <property type="nucleotide sequence ID" value="NZ_CP066167.1"/>
</dbReference>
<dbReference type="NCBIfam" id="TIGR01891">
    <property type="entry name" value="amidohydrolases"/>
    <property type="match status" value="1"/>
</dbReference>
<feature type="domain" description="Peptidase M20 dimerisation" evidence="3">
    <location>
        <begin position="178"/>
        <end position="278"/>
    </location>
</feature>
<feature type="binding site" evidence="2">
    <location>
        <position position="100"/>
    </location>
    <ligand>
        <name>Mn(2+)</name>
        <dbReference type="ChEBI" id="CHEBI:29035"/>
        <label>2</label>
    </ligand>
</feature>
<protein>
    <submittedName>
        <fullName evidence="4">Amidohydrolase</fullName>
    </submittedName>
</protein>
<evidence type="ECO:0000256" key="2">
    <source>
        <dbReference type="PIRSR" id="PIRSR005962-1"/>
    </source>
</evidence>
<organism evidence="4 5">
    <name type="scientific">Spongiibacter nanhainus</name>
    <dbReference type="NCBI Taxonomy" id="2794344"/>
    <lineage>
        <taxon>Bacteria</taxon>
        <taxon>Pseudomonadati</taxon>
        <taxon>Pseudomonadota</taxon>
        <taxon>Gammaproteobacteria</taxon>
        <taxon>Cellvibrionales</taxon>
        <taxon>Spongiibacteraceae</taxon>
        <taxon>Spongiibacter</taxon>
    </lineage>
</organism>
<keyword evidence="5" id="KW-1185">Reference proteome</keyword>
<keyword evidence="2" id="KW-0464">Manganese</keyword>
<dbReference type="Gene3D" id="3.40.630.10">
    <property type="entry name" value="Zn peptidases"/>
    <property type="match status" value="1"/>
</dbReference>
<reference evidence="4 5" key="1">
    <citation type="submission" date="2020-12" db="EMBL/GenBank/DDBJ databases">
        <authorList>
            <person name="Shan Y."/>
        </authorList>
    </citation>
    <scope>NUCLEOTIDE SEQUENCE [LARGE SCALE GENOMIC DNA]</scope>
    <source>
        <strain evidence="5">csc3.9</strain>
    </source>
</reference>
<dbReference type="SUPFAM" id="SSF55031">
    <property type="entry name" value="Bacterial exopeptidase dimerisation domain"/>
    <property type="match status" value="1"/>
</dbReference>
<dbReference type="GO" id="GO:0046872">
    <property type="term" value="F:metal ion binding"/>
    <property type="evidence" value="ECO:0007669"/>
    <property type="project" value="UniProtKB-KW"/>
</dbReference>
<feature type="binding site" evidence="2">
    <location>
        <position position="98"/>
    </location>
    <ligand>
        <name>Mn(2+)</name>
        <dbReference type="ChEBI" id="CHEBI:29035"/>
        <label>2</label>
    </ligand>
</feature>
<evidence type="ECO:0000313" key="4">
    <source>
        <dbReference type="EMBL" id="QQD18848.1"/>
    </source>
</evidence>
<dbReference type="GO" id="GO:0019877">
    <property type="term" value="P:diaminopimelate biosynthetic process"/>
    <property type="evidence" value="ECO:0007669"/>
    <property type="project" value="UniProtKB-ARBA"/>
</dbReference>
<dbReference type="EMBL" id="CP066167">
    <property type="protein sequence ID" value="QQD18848.1"/>
    <property type="molecule type" value="Genomic_DNA"/>
</dbReference>
<dbReference type="InterPro" id="IPR011650">
    <property type="entry name" value="Peptidase_M20_dimer"/>
</dbReference>
<evidence type="ECO:0000256" key="1">
    <source>
        <dbReference type="ARBA" id="ARBA00022801"/>
    </source>
</evidence>
<keyword evidence="2" id="KW-0479">Metal-binding</keyword>
<dbReference type="AlphaFoldDB" id="A0A7T4UR45"/>
<evidence type="ECO:0000259" key="3">
    <source>
        <dbReference type="Pfam" id="PF07687"/>
    </source>
</evidence>
<comment type="cofactor">
    <cofactor evidence="2">
        <name>Mn(2+)</name>
        <dbReference type="ChEBI" id="CHEBI:29035"/>
    </cofactor>
    <text evidence="2">The Mn(2+) ion enhances activity.</text>
</comment>
<dbReference type="Pfam" id="PF07687">
    <property type="entry name" value="M20_dimer"/>
    <property type="match status" value="1"/>
</dbReference>
<keyword evidence="1 4" id="KW-0378">Hydrolase</keyword>
<dbReference type="PANTHER" id="PTHR11014">
    <property type="entry name" value="PEPTIDASE M20 FAMILY MEMBER"/>
    <property type="match status" value="1"/>
</dbReference>
<dbReference type="NCBIfam" id="NF038260">
    <property type="entry name" value="ectoine_DoeB_2"/>
    <property type="match status" value="1"/>
</dbReference>
<dbReference type="FunFam" id="3.30.70.360:FF:000001">
    <property type="entry name" value="N-acetyldiaminopimelate deacetylase"/>
    <property type="match status" value="1"/>
</dbReference>
<dbReference type="Proteomes" id="UP000596063">
    <property type="component" value="Chromosome"/>
</dbReference>
<dbReference type="InterPro" id="IPR002933">
    <property type="entry name" value="Peptidase_M20"/>
</dbReference>
<feature type="binding site" evidence="2">
    <location>
        <position position="358"/>
    </location>
    <ligand>
        <name>Mn(2+)</name>
        <dbReference type="ChEBI" id="CHEBI:29035"/>
        <label>2</label>
    </ligand>
</feature>
<dbReference type="InterPro" id="IPR017439">
    <property type="entry name" value="Amidohydrolase"/>
</dbReference>
<dbReference type="PIRSF" id="PIRSF005962">
    <property type="entry name" value="Pept_M20D_amidohydro"/>
    <property type="match status" value="1"/>
</dbReference>
<feature type="binding site" evidence="2">
    <location>
        <position position="134"/>
    </location>
    <ligand>
        <name>Mn(2+)</name>
        <dbReference type="ChEBI" id="CHEBI:29035"/>
        <label>2</label>
    </ligand>
</feature>
<accession>A0A7T4UR45</accession>
<dbReference type="InterPro" id="IPR036264">
    <property type="entry name" value="Bact_exopeptidase_dim_dom"/>
</dbReference>
<evidence type="ECO:0000313" key="5">
    <source>
        <dbReference type="Proteomes" id="UP000596063"/>
    </source>
</evidence>
<proteinExistence type="predicted"/>
<dbReference type="GO" id="GO:0050118">
    <property type="term" value="F:N-acetyldiaminopimelate deacetylase activity"/>
    <property type="evidence" value="ECO:0007669"/>
    <property type="project" value="UniProtKB-ARBA"/>
</dbReference>
<gene>
    <name evidence="4" type="ORF">I6N98_02995</name>
</gene>
<dbReference type="SUPFAM" id="SSF53187">
    <property type="entry name" value="Zn-dependent exopeptidases"/>
    <property type="match status" value="1"/>
</dbReference>
<sequence>MPAQWQDIVDSAITLRRQLHTYPELGWQEQRTAETIRDYLNKHAIRWRPCASTGTVATLNPGGTGKHIALRGDIDALPIREQTDKDWRSTVDGCMHACGHDGHTATLMATAHWLKQREDELPGPVTLLFQPAEEGGHGAREMIADGALEGVNEIFGWHNWPAIPYGKMVCPDGIVMCGNGTFTIKVIGKGGHASQPELCRDPVLGACAINIALQQAVSRRLPPQQAAVLSVTSIEAPSAATVIPSEAILGGSIRVPNETTRDTLNTLIREISQHTAASYGLECEVDIQPRYQATINHPQQAQRFRQQWQTLYGADSVDTQLPTPIMASEDFSYYLREVPGAFALIGADDGQGHDAPCHNPHYDFNDRLIPMVCRAYAGLVGIHTPAFDTSAESA</sequence>
<name>A0A7T4UR45_9GAMM</name>
<feature type="binding site" evidence="2">
    <location>
        <position position="158"/>
    </location>
    <ligand>
        <name>Mn(2+)</name>
        <dbReference type="ChEBI" id="CHEBI:29035"/>
        <label>2</label>
    </ligand>
</feature>
<dbReference type="Pfam" id="PF01546">
    <property type="entry name" value="Peptidase_M20"/>
    <property type="match status" value="1"/>
</dbReference>
<dbReference type="Gene3D" id="3.30.70.360">
    <property type="match status" value="1"/>
</dbReference>
<dbReference type="KEGG" id="snan:I6N98_02995"/>